<accession>A0A366DVR0</accession>
<dbReference type="PANTHER" id="PTHR43393:SF3">
    <property type="entry name" value="LYSINE DECARBOXYLASE-LIKE PROTEIN"/>
    <property type="match status" value="1"/>
</dbReference>
<organism evidence="1 2">
    <name type="scientific">Nocardia puris</name>
    <dbReference type="NCBI Taxonomy" id="208602"/>
    <lineage>
        <taxon>Bacteria</taxon>
        <taxon>Bacillati</taxon>
        <taxon>Actinomycetota</taxon>
        <taxon>Actinomycetes</taxon>
        <taxon>Mycobacteriales</taxon>
        <taxon>Nocardiaceae</taxon>
        <taxon>Nocardia</taxon>
    </lineage>
</organism>
<dbReference type="Proteomes" id="UP000252586">
    <property type="component" value="Unassembled WGS sequence"/>
</dbReference>
<protein>
    <recommendedName>
        <fullName evidence="3">Dethiobiotin synthetase</fullName>
    </recommendedName>
</protein>
<reference evidence="1 2" key="1">
    <citation type="submission" date="2018-06" db="EMBL/GenBank/DDBJ databases">
        <title>Genomic Encyclopedia of Type Strains, Phase IV (KMG-IV): sequencing the most valuable type-strain genomes for metagenomic binning, comparative biology and taxonomic classification.</title>
        <authorList>
            <person name="Goeker M."/>
        </authorList>
    </citation>
    <scope>NUCLEOTIDE SEQUENCE [LARGE SCALE GENOMIC DNA]</scope>
    <source>
        <strain evidence="1 2">DSM 44599</strain>
    </source>
</reference>
<evidence type="ECO:0008006" key="3">
    <source>
        <dbReference type="Google" id="ProtNLM"/>
    </source>
</evidence>
<proteinExistence type="predicted"/>
<evidence type="ECO:0000313" key="2">
    <source>
        <dbReference type="Proteomes" id="UP000252586"/>
    </source>
</evidence>
<evidence type="ECO:0000313" key="1">
    <source>
        <dbReference type="EMBL" id="RBO94176.1"/>
    </source>
</evidence>
<dbReference type="Gene3D" id="3.40.50.450">
    <property type="match status" value="1"/>
</dbReference>
<dbReference type="InterPro" id="IPR041164">
    <property type="entry name" value="LDcluster4"/>
</dbReference>
<keyword evidence="2" id="KW-1185">Reference proteome</keyword>
<dbReference type="SUPFAM" id="SSF102405">
    <property type="entry name" value="MCP/YpsA-like"/>
    <property type="match status" value="1"/>
</dbReference>
<gene>
    <name evidence="1" type="ORF">DFR74_102599</name>
</gene>
<dbReference type="PANTHER" id="PTHR43393">
    <property type="entry name" value="CYTOKININ RIBOSIDE 5'-MONOPHOSPHATE PHOSPHORIBOHYDROLASE"/>
    <property type="match status" value="1"/>
</dbReference>
<dbReference type="EMBL" id="QNRE01000002">
    <property type="protein sequence ID" value="RBO94176.1"/>
    <property type="molecule type" value="Genomic_DNA"/>
</dbReference>
<dbReference type="AlphaFoldDB" id="A0A366DVR0"/>
<dbReference type="Pfam" id="PF18306">
    <property type="entry name" value="LDcluster4"/>
    <property type="match status" value="1"/>
</dbReference>
<dbReference type="GO" id="GO:0005829">
    <property type="term" value="C:cytosol"/>
    <property type="evidence" value="ECO:0007669"/>
    <property type="project" value="TreeGrafter"/>
</dbReference>
<dbReference type="STRING" id="1210090.GCA_001613185_00025"/>
<sequence>MEVSDAREVGRLLAKAGATVLCGGGTGVMAAVAAGASGAGGLVIGVRPDTDRAAACPGLSAVLYTNMGEARNAILVRSADAVIVIGGSWGTLSELALAHHRGDVPVVSLRGWSVVDDAGRPVTAGLVANDPEHAVHLALAGIG</sequence>
<dbReference type="InterPro" id="IPR052341">
    <property type="entry name" value="LOG_family_nucleotidases"/>
</dbReference>
<comment type="caution">
    <text evidence="1">The sequence shown here is derived from an EMBL/GenBank/DDBJ whole genome shotgun (WGS) entry which is preliminary data.</text>
</comment>
<name>A0A366DVR0_9NOCA</name>